<evidence type="ECO:0000256" key="6">
    <source>
        <dbReference type="SAM" id="Phobius"/>
    </source>
</evidence>
<comment type="caution">
    <text evidence="7">The sequence shown here is derived from an EMBL/GenBank/DDBJ whole genome shotgun (WGS) entry which is preliminary data.</text>
</comment>
<comment type="similarity">
    <text evidence="2">Belongs to the ERG4/ERG24 family.</text>
</comment>
<dbReference type="GO" id="GO:0005789">
    <property type="term" value="C:endoplasmic reticulum membrane"/>
    <property type="evidence" value="ECO:0007669"/>
    <property type="project" value="TreeGrafter"/>
</dbReference>
<sequence length="105" mass="11730">MGTVKKPSKQHFEFFGPHGPAVLVFALPAVCYGLIHACNKDTCLQLWPELQLPSLSPSIRLYSREALLVYLAWFFGLALLHLLLPGQRAQGVVLPDGKRLTYKLN</sequence>
<dbReference type="Pfam" id="PF01222">
    <property type="entry name" value="ERG4_ERG24"/>
    <property type="match status" value="1"/>
</dbReference>
<dbReference type="OrthoDB" id="5326588at2759"/>
<keyword evidence="8" id="KW-1185">Reference proteome</keyword>
<dbReference type="GO" id="GO:0016126">
    <property type="term" value="P:sterol biosynthetic process"/>
    <property type="evidence" value="ECO:0007669"/>
    <property type="project" value="InterPro"/>
</dbReference>
<evidence type="ECO:0000256" key="3">
    <source>
        <dbReference type="ARBA" id="ARBA00022692"/>
    </source>
</evidence>
<comment type="subcellular location">
    <subcellularLocation>
        <location evidence="1">Membrane</location>
        <topology evidence="1">Multi-pass membrane protein</topology>
    </subcellularLocation>
</comment>
<accession>A0A2J7ZLE3</accession>
<keyword evidence="3 6" id="KW-0812">Transmembrane</keyword>
<dbReference type="EMBL" id="PGGS01001017">
    <property type="protein sequence ID" value="PNH01089.1"/>
    <property type="molecule type" value="Genomic_DNA"/>
</dbReference>
<dbReference type="PANTHER" id="PTHR21257:SF52">
    <property type="entry name" value="DELTA(14)-STEROL REDUCTASE TM7SF2"/>
    <property type="match status" value="1"/>
</dbReference>
<feature type="transmembrane region" description="Helical" evidence="6">
    <location>
        <begin position="67"/>
        <end position="84"/>
    </location>
</feature>
<evidence type="ECO:0000256" key="5">
    <source>
        <dbReference type="ARBA" id="ARBA00023136"/>
    </source>
</evidence>
<organism evidence="7 8">
    <name type="scientific">Tetrabaena socialis</name>
    <dbReference type="NCBI Taxonomy" id="47790"/>
    <lineage>
        <taxon>Eukaryota</taxon>
        <taxon>Viridiplantae</taxon>
        <taxon>Chlorophyta</taxon>
        <taxon>core chlorophytes</taxon>
        <taxon>Chlorophyceae</taxon>
        <taxon>CS clade</taxon>
        <taxon>Chlamydomonadales</taxon>
        <taxon>Tetrabaenaceae</taxon>
        <taxon>Tetrabaena</taxon>
    </lineage>
</organism>
<dbReference type="GO" id="GO:0050613">
    <property type="term" value="F:Delta14-sterol reductase activity"/>
    <property type="evidence" value="ECO:0007669"/>
    <property type="project" value="TreeGrafter"/>
</dbReference>
<dbReference type="InterPro" id="IPR001171">
    <property type="entry name" value="ERG24_DHCR-like"/>
</dbReference>
<proteinExistence type="inferred from homology"/>
<dbReference type="AlphaFoldDB" id="A0A2J7ZLE3"/>
<evidence type="ECO:0000256" key="1">
    <source>
        <dbReference type="ARBA" id="ARBA00004141"/>
    </source>
</evidence>
<evidence type="ECO:0000313" key="8">
    <source>
        <dbReference type="Proteomes" id="UP000236333"/>
    </source>
</evidence>
<protein>
    <submittedName>
        <fullName evidence="7">Lamin-B receptor</fullName>
    </submittedName>
</protein>
<keyword evidence="4 6" id="KW-1133">Transmembrane helix</keyword>
<dbReference type="PANTHER" id="PTHR21257">
    <property type="entry name" value="DELTA(14)-STEROL REDUCTASE"/>
    <property type="match status" value="1"/>
</dbReference>
<keyword evidence="5 6" id="KW-0472">Membrane</keyword>
<feature type="non-terminal residue" evidence="7">
    <location>
        <position position="105"/>
    </location>
</feature>
<evidence type="ECO:0000256" key="4">
    <source>
        <dbReference type="ARBA" id="ARBA00022989"/>
    </source>
</evidence>
<keyword evidence="7" id="KW-0675">Receptor</keyword>
<gene>
    <name evidence="7" type="ORF">TSOC_013043</name>
</gene>
<dbReference type="Proteomes" id="UP000236333">
    <property type="component" value="Unassembled WGS sequence"/>
</dbReference>
<evidence type="ECO:0000313" key="7">
    <source>
        <dbReference type="EMBL" id="PNH01089.1"/>
    </source>
</evidence>
<reference evidence="7 8" key="1">
    <citation type="journal article" date="2017" name="Mol. Biol. Evol.">
        <title>The 4-celled Tetrabaena socialis nuclear genome reveals the essential components for genetic control of cell number at the origin of multicellularity in the volvocine lineage.</title>
        <authorList>
            <person name="Featherston J."/>
            <person name="Arakaki Y."/>
            <person name="Hanschen E.R."/>
            <person name="Ferris P.J."/>
            <person name="Michod R.E."/>
            <person name="Olson B.J.S.C."/>
            <person name="Nozaki H."/>
            <person name="Durand P.M."/>
        </authorList>
    </citation>
    <scope>NUCLEOTIDE SEQUENCE [LARGE SCALE GENOMIC DNA]</scope>
    <source>
        <strain evidence="7 8">NIES-571</strain>
    </source>
</reference>
<evidence type="ECO:0000256" key="2">
    <source>
        <dbReference type="ARBA" id="ARBA00005402"/>
    </source>
</evidence>
<name>A0A2J7ZLE3_9CHLO</name>